<reference evidence="2" key="1">
    <citation type="submission" date="2018-06" db="EMBL/GenBank/DDBJ databases">
        <authorList>
            <person name="Cea G.-C."/>
            <person name="William W."/>
        </authorList>
    </citation>
    <scope>NUCLEOTIDE SEQUENCE [LARGE SCALE GENOMIC DNA]</scope>
    <source>
        <strain evidence="2">DB21MT-2</strain>
    </source>
</reference>
<evidence type="ECO:0000313" key="2">
    <source>
        <dbReference type="Proteomes" id="UP000250123"/>
    </source>
</evidence>
<gene>
    <name evidence="1" type="ORF">SHEWBE_1463</name>
</gene>
<organism evidence="1 2">
    <name type="scientific">Shewanella benthica</name>
    <dbReference type="NCBI Taxonomy" id="43661"/>
    <lineage>
        <taxon>Bacteria</taxon>
        <taxon>Pseudomonadati</taxon>
        <taxon>Pseudomonadota</taxon>
        <taxon>Gammaproteobacteria</taxon>
        <taxon>Alteromonadales</taxon>
        <taxon>Shewanellaceae</taxon>
        <taxon>Shewanella</taxon>
    </lineage>
</organism>
<dbReference type="Proteomes" id="UP000250123">
    <property type="component" value="Chromosome SHEWBE"/>
</dbReference>
<accession>A0A330LYI7</accession>
<dbReference type="KEGG" id="sbk:SHEWBE_1463"/>
<sequence length="44" mass="5214">MIKKIDWLGEFKLKIKQNKLVIRSGNNFRSRTNPLDLSKVKPCR</sequence>
<name>A0A330LYI7_9GAMM</name>
<dbReference type="EMBL" id="LS483452">
    <property type="protein sequence ID" value="SQH75429.1"/>
    <property type="molecule type" value="Genomic_DNA"/>
</dbReference>
<dbReference type="AlphaFoldDB" id="A0A330LYI7"/>
<protein>
    <submittedName>
        <fullName evidence="1">Uncharacterized protein</fullName>
    </submittedName>
</protein>
<evidence type="ECO:0000313" key="1">
    <source>
        <dbReference type="EMBL" id="SQH75429.1"/>
    </source>
</evidence>
<proteinExistence type="predicted"/>